<dbReference type="PANTHER" id="PTHR45708:SF49">
    <property type="entry name" value="ENDOCHITINASE"/>
    <property type="match status" value="1"/>
</dbReference>
<keyword evidence="6" id="KW-0326">Glycosidase</keyword>
<feature type="compositionally biased region" description="Basic residues" evidence="8">
    <location>
        <begin position="344"/>
        <end position="362"/>
    </location>
</feature>
<dbReference type="PROSITE" id="PS51910">
    <property type="entry name" value="GH18_2"/>
    <property type="match status" value="1"/>
</dbReference>
<dbReference type="Gene3D" id="3.20.20.80">
    <property type="entry name" value="Glycosidases"/>
    <property type="match status" value="1"/>
</dbReference>
<gene>
    <name evidence="10" type="ORF">MAM1_0002d00138</name>
</gene>
<comment type="catalytic activity">
    <reaction evidence="1">
        <text>Random endo-hydrolysis of N-acetyl-beta-D-glucosaminide (1-&gt;4)-beta-linkages in chitin and chitodextrins.</text>
        <dbReference type="EC" id="3.2.1.14"/>
    </reaction>
</comment>
<feature type="region of interest" description="Disordered" evidence="8">
    <location>
        <begin position="326"/>
        <end position="496"/>
    </location>
</feature>
<dbReference type="GO" id="GO:0006032">
    <property type="term" value="P:chitin catabolic process"/>
    <property type="evidence" value="ECO:0007669"/>
    <property type="project" value="UniProtKB-KW"/>
</dbReference>
<dbReference type="GO" id="GO:0005576">
    <property type="term" value="C:extracellular region"/>
    <property type="evidence" value="ECO:0007669"/>
    <property type="project" value="TreeGrafter"/>
</dbReference>
<evidence type="ECO:0000313" key="11">
    <source>
        <dbReference type="Proteomes" id="UP000053815"/>
    </source>
</evidence>
<evidence type="ECO:0000256" key="2">
    <source>
        <dbReference type="ARBA" id="ARBA00012729"/>
    </source>
</evidence>
<proteinExistence type="predicted"/>
<name>A0A0C9LZL7_9FUNG</name>
<accession>A0A0C9LZL7</accession>
<dbReference type="InterPro" id="IPR045321">
    <property type="entry name" value="Cts1-like"/>
</dbReference>
<sequence length="692" mass="73288">MRQYWKFINLATATTTIAALLAVSSVHAGSFLDKPSIVTYWGQNSKGLSNSQKSLASYCDDNSDVLIMSFVLSFRDGSLPILNLANGCNGPAFSGTELLECTSVAADIKTCQDKGKTILMSLGGANGVYGFANDADAESFADTLWNIFGAGESDTRPFGDAIIDGFDLDIEGGGSTGYVAMIKRLRKHFATDSSKDYFITGAPQCPYPDAMLGTVLDAVEFDAVNVQFYNNYCSTTSNSFNFDTWNAWAKSSPNSDVKVFLGVPGSSTAAGSGYVAFGSLVPIVKELKSTYSNFGGVTLWDASASYGNTDVSPNYQASVANLVHGLPNAGTEGGGTKTNSQHKTTSKTKHHQTTTKTKHHTTTKTSREGSVSTKHRTSSTRSATKTRSPKSTSTSSTSAKSVSKTTSLKSTSSHSKPTHGNTTKTKTTKSKITKSKRKTTASETSKSTISRNKTTKSTSRNHTTSKSKYTTGKPKPTKTLTSTPEPNTGAPTACVSHASKCPTEGQMVCSGDSFAACNYGKWVVRECPSTLTCFSTTDGTSIYCGQGISGTTCPAALKNRLIEGATLLTATNTKQKSPFVGPTAKPYKNGRVIAQFSVTKLNAAGSFEAVINARRLDQTSFGSTITVSFKVANGIKITGVTDGTVSQTGNQVKVQYKNHSRKTMVAIVNIEGKVYTGNVLVAPNANSMKFSS</sequence>
<evidence type="ECO:0000256" key="3">
    <source>
        <dbReference type="ARBA" id="ARBA00022801"/>
    </source>
</evidence>
<evidence type="ECO:0000256" key="7">
    <source>
        <dbReference type="ARBA" id="ARBA00023326"/>
    </source>
</evidence>
<evidence type="ECO:0000259" key="9">
    <source>
        <dbReference type="PROSITE" id="PS51910"/>
    </source>
</evidence>
<feature type="compositionally biased region" description="Low complexity" evidence="8">
    <location>
        <begin position="379"/>
        <end position="415"/>
    </location>
</feature>
<evidence type="ECO:0000256" key="5">
    <source>
        <dbReference type="ARBA" id="ARBA00023277"/>
    </source>
</evidence>
<protein>
    <recommendedName>
        <fullName evidence="2">chitinase</fullName>
        <ecNumber evidence="2">3.2.1.14</ecNumber>
    </recommendedName>
</protein>
<keyword evidence="11" id="KW-1185">Reference proteome</keyword>
<feature type="compositionally biased region" description="Low complexity" evidence="8">
    <location>
        <begin position="464"/>
        <end position="484"/>
    </location>
</feature>
<dbReference type="CDD" id="cd02877">
    <property type="entry name" value="GH18_hevamine_XipI_class_III"/>
    <property type="match status" value="1"/>
</dbReference>
<dbReference type="PANTHER" id="PTHR45708">
    <property type="entry name" value="ENDOCHITINASE"/>
    <property type="match status" value="1"/>
</dbReference>
<reference evidence="10" key="1">
    <citation type="submission" date="2014-09" db="EMBL/GenBank/DDBJ databases">
        <title>Draft genome sequence of an oleaginous Mucoromycotina fungus Mucor ambiguus NBRC6742.</title>
        <authorList>
            <person name="Takeda I."/>
            <person name="Yamane N."/>
            <person name="Morita T."/>
            <person name="Tamano K."/>
            <person name="Machida M."/>
            <person name="Baker S."/>
            <person name="Koike H."/>
        </authorList>
    </citation>
    <scope>NUCLEOTIDE SEQUENCE</scope>
    <source>
        <strain evidence="10">NBRC 6742</strain>
    </source>
</reference>
<evidence type="ECO:0000256" key="4">
    <source>
        <dbReference type="ARBA" id="ARBA00023024"/>
    </source>
</evidence>
<dbReference type="InterPro" id="IPR001223">
    <property type="entry name" value="Glyco_hydro18_cat"/>
</dbReference>
<dbReference type="Proteomes" id="UP000053815">
    <property type="component" value="Unassembled WGS sequence"/>
</dbReference>
<dbReference type="InterPro" id="IPR017853">
    <property type="entry name" value="GH"/>
</dbReference>
<keyword evidence="4" id="KW-0146">Chitin degradation</keyword>
<dbReference type="GO" id="GO:0008061">
    <property type="term" value="F:chitin binding"/>
    <property type="evidence" value="ECO:0007669"/>
    <property type="project" value="InterPro"/>
</dbReference>
<evidence type="ECO:0000256" key="6">
    <source>
        <dbReference type="ARBA" id="ARBA00023295"/>
    </source>
</evidence>
<evidence type="ECO:0000313" key="10">
    <source>
        <dbReference type="EMBL" id="GAN00716.1"/>
    </source>
</evidence>
<keyword evidence="7" id="KW-0624">Polysaccharide degradation</keyword>
<dbReference type="PROSITE" id="PS01095">
    <property type="entry name" value="GH18_1"/>
    <property type="match status" value="1"/>
</dbReference>
<feature type="domain" description="GH18" evidence="9">
    <location>
        <begin position="35"/>
        <end position="326"/>
    </location>
</feature>
<dbReference type="EMBL" id="DF836291">
    <property type="protein sequence ID" value="GAN00716.1"/>
    <property type="molecule type" value="Genomic_DNA"/>
</dbReference>
<feature type="compositionally biased region" description="Polar residues" evidence="8">
    <location>
        <begin position="441"/>
        <end position="462"/>
    </location>
</feature>
<dbReference type="GO" id="GO:0008843">
    <property type="term" value="F:endochitinase activity"/>
    <property type="evidence" value="ECO:0007669"/>
    <property type="project" value="UniProtKB-EC"/>
</dbReference>
<keyword evidence="5" id="KW-0119">Carbohydrate metabolism</keyword>
<dbReference type="STRING" id="91626.A0A0C9LZL7"/>
<dbReference type="Pfam" id="PF03427">
    <property type="entry name" value="CBM_19"/>
    <property type="match status" value="1"/>
</dbReference>
<dbReference type="InterPro" id="IPR005089">
    <property type="entry name" value="CBM19"/>
</dbReference>
<dbReference type="SUPFAM" id="SSF51445">
    <property type="entry name" value="(Trans)glycosidases"/>
    <property type="match status" value="1"/>
</dbReference>
<evidence type="ECO:0000256" key="1">
    <source>
        <dbReference type="ARBA" id="ARBA00000822"/>
    </source>
</evidence>
<feature type="compositionally biased region" description="Basic residues" evidence="8">
    <location>
        <begin position="426"/>
        <end position="439"/>
    </location>
</feature>
<keyword evidence="3 10" id="KW-0378">Hydrolase</keyword>
<dbReference type="EC" id="3.2.1.14" evidence="2"/>
<dbReference type="InterPro" id="IPR001579">
    <property type="entry name" value="Glyco_hydro_18_chit_AS"/>
</dbReference>
<dbReference type="AlphaFoldDB" id="A0A0C9LZL7"/>
<organism evidence="10">
    <name type="scientific">Mucor ambiguus</name>
    <dbReference type="NCBI Taxonomy" id="91626"/>
    <lineage>
        <taxon>Eukaryota</taxon>
        <taxon>Fungi</taxon>
        <taxon>Fungi incertae sedis</taxon>
        <taxon>Mucoromycota</taxon>
        <taxon>Mucoromycotina</taxon>
        <taxon>Mucoromycetes</taxon>
        <taxon>Mucorales</taxon>
        <taxon>Mucorineae</taxon>
        <taxon>Mucoraceae</taxon>
        <taxon>Mucor</taxon>
    </lineage>
</organism>
<dbReference type="InterPro" id="IPR050542">
    <property type="entry name" value="Glycosyl_Hydrlase18_Chitinase"/>
</dbReference>
<dbReference type="GO" id="GO:0000272">
    <property type="term" value="P:polysaccharide catabolic process"/>
    <property type="evidence" value="ECO:0007669"/>
    <property type="project" value="UniProtKB-KW"/>
</dbReference>
<evidence type="ECO:0000256" key="8">
    <source>
        <dbReference type="SAM" id="MobiDB-lite"/>
    </source>
</evidence>
<dbReference type="OrthoDB" id="6020543at2759"/>